<gene>
    <name evidence="1" type="ORF">ENT52_00110</name>
</gene>
<reference evidence="1" key="1">
    <citation type="journal article" date="2020" name="mSystems">
        <title>Genome- and Community-Level Interaction Insights into Carbon Utilization and Element Cycling Functions of Hydrothermarchaeota in Hydrothermal Sediment.</title>
        <authorList>
            <person name="Zhou Z."/>
            <person name="Liu Y."/>
            <person name="Xu W."/>
            <person name="Pan J."/>
            <person name="Luo Z.H."/>
            <person name="Li M."/>
        </authorList>
    </citation>
    <scope>NUCLEOTIDE SEQUENCE [LARGE SCALE GENOMIC DNA]</scope>
    <source>
        <strain evidence="1">SpSt-587</strain>
    </source>
</reference>
<dbReference type="InterPro" id="IPR007438">
    <property type="entry name" value="DUF488"/>
</dbReference>
<dbReference type="AlphaFoldDB" id="A0A7J3M167"/>
<dbReference type="Pfam" id="PF04343">
    <property type="entry name" value="DUF488"/>
    <property type="match status" value="1"/>
</dbReference>
<dbReference type="EMBL" id="DSYZ01000003">
    <property type="protein sequence ID" value="HGT82130.1"/>
    <property type="molecule type" value="Genomic_DNA"/>
</dbReference>
<comment type="caution">
    <text evidence="1">The sequence shown here is derived from an EMBL/GenBank/DDBJ whole genome shotgun (WGS) entry which is preliminary data.</text>
</comment>
<accession>A0A7J3M167</accession>
<dbReference type="PANTHER" id="PTHR39337:SF1">
    <property type="entry name" value="BLR5642 PROTEIN"/>
    <property type="match status" value="1"/>
</dbReference>
<dbReference type="InterPro" id="IPR014519">
    <property type="entry name" value="UCP024492"/>
</dbReference>
<sequence length="170" mass="20303">MKIFTIGHSNRDFFSFVNLLLSNRIKALVDVRRFPRSKFEHFNAENLKRLCEYEVEYIQKPELGGFRRKIFKDSPNKAIRSEGFRNYADFMLTEEFEKNVKDLIDIAVRKRTAIMCAEKFFWRCHRKFLADYLTVHGFEVLHIIDEKILIHKLSKNARVHEGKLIYDVSP</sequence>
<dbReference type="PANTHER" id="PTHR39337">
    <property type="entry name" value="BLR5642 PROTEIN"/>
    <property type="match status" value="1"/>
</dbReference>
<dbReference type="PIRSF" id="PIRSF024492">
    <property type="entry name" value="UCP024492"/>
    <property type="match status" value="1"/>
</dbReference>
<name>A0A7J3M167_ARCFL</name>
<organism evidence="1">
    <name type="scientific">Archaeoglobus fulgidus</name>
    <dbReference type="NCBI Taxonomy" id="2234"/>
    <lineage>
        <taxon>Archaea</taxon>
        <taxon>Methanobacteriati</taxon>
        <taxon>Methanobacteriota</taxon>
        <taxon>Archaeoglobi</taxon>
        <taxon>Archaeoglobales</taxon>
        <taxon>Archaeoglobaceae</taxon>
        <taxon>Archaeoglobus</taxon>
    </lineage>
</organism>
<proteinExistence type="predicted"/>
<evidence type="ECO:0000313" key="1">
    <source>
        <dbReference type="EMBL" id="HGT82130.1"/>
    </source>
</evidence>
<protein>
    <submittedName>
        <fullName evidence="1">DUF488 domain-containing protein</fullName>
    </submittedName>
</protein>